<dbReference type="InterPro" id="IPR054722">
    <property type="entry name" value="PolX-like_BBD"/>
</dbReference>
<dbReference type="GO" id="GO:0005524">
    <property type="term" value="F:ATP binding"/>
    <property type="evidence" value="ECO:0007669"/>
    <property type="project" value="UniProtKB-KW"/>
</dbReference>
<evidence type="ECO:0000256" key="13">
    <source>
        <dbReference type="ARBA" id="ARBA00022884"/>
    </source>
</evidence>
<dbReference type="GO" id="GO:0003887">
    <property type="term" value="F:DNA-directed DNA polymerase activity"/>
    <property type="evidence" value="ECO:0007669"/>
    <property type="project" value="UniProtKB-KW"/>
</dbReference>
<dbReference type="GO" id="GO:0008233">
    <property type="term" value="F:peptidase activity"/>
    <property type="evidence" value="ECO:0007669"/>
    <property type="project" value="UniProtKB-KW"/>
</dbReference>
<dbReference type="InterPro" id="IPR036397">
    <property type="entry name" value="RNaseH_sf"/>
</dbReference>
<dbReference type="Pfam" id="PF22936">
    <property type="entry name" value="Pol_BBD"/>
    <property type="match status" value="1"/>
</dbReference>
<protein>
    <submittedName>
        <fullName evidence="23">Retrovirus-related Pol polyprotein from transposon TNT 1-94</fullName>
    </submittedName>
</protein>
<evidence type="ECO:0000256" key="17">
    <source>
        <dbReference type="ARBA" id="ARBA00023113"/>
    </source>
</evidence>
<dbReference type="InterPro" id="IPR039537">
    <property type="entry name" value="Retrotran_Ty1/copia-like"/>
</dbReference>
<dbReference type="PROSITE" id="PS50994">
    <property type="entry name" value="INTEGRASE"/>
    <property type="match status" value="1"/>
</dbReference>
<dbReference type="OrthoDB" id="3799035at2759"/>
<keyword evidence="8" id="KW-0547">Nucleotide-binding</keyword>
<reference evidence="23 24" key="1">
    <citation type="submission" date="2018-05" db="EMBL/GenBank/DDBJ databases">
        <title>Whole genome sequencing for identification of molecular markers to develop diagnostic detection tools for the regulated plant pathogen Lachnellula willkommii.</title>
        <authorList>
            <person name="Giroux E."/>
            <person name="Bilodeau G."/>
        </authorList>
    </citation>
    <scope>NUCLEOTIDE SEQUENCE [LARGE SCALE GENOMIC DNA]</scope>
    <source>
        <strain evidence="23 24">CBS 625.97</strain>
    </source>
</reference>
<dbReference type="GO" id="GO:0004519">
    <property type="term" value="F:endonuclease activity"/>
    <property type="evidence" value="ECO:0007669"/>
    <property type="project" value="UniProtKB-KW"/>
</dbReference>
<dbReference type="Gene3D" id="3.30.420.10">
    <property type="entry name" value="Ribonuclease H-like superfamily/Ribonuclease H"/>
    <property type="match status" value="1"/>
</dbReference>
<dbReference type="PANTHER" id="PTHR42648">
    <property type="entry name" value="TRANSPOSASE, PUTATIVE-RELATED"/>
    <property type="match status" value="1"/>
</dbReference>
<keyword evidence="9" id="KW-0255">Endonuclease</keyword>
<dbReference type="GO" id="GO:0046872">
    <property type="term" value="F:metal ion binding"/>
    <property type="evidence" value="ECO:0007669"/>
    <property type="project" value="UniProtKB-KW"/>
</dbReference>
<evidence type="ECO:0000256" key="11">
    <source>
        <dbReference type="ARBA" id="ARBA00022840"/>
    </source>
</evidence>
<proteinExistence type="predicted"/>
<evidence type="ECO:0000256" key="7">
    <source>
        <dbReference type="ARBA" id="ARBA00022723"/>
    </source>
</evidence>
<comment type="caution">
    <text evidence="23">The sequence shown here is derived from an EMBL/GenBank/DDBJ whole genome shotgun (WGS) entry which is preliminary data.</text>
</comment>
<dbReference type="GO" id="GO:0006508">
    <property type="term" value="P:proteolysis"/>
    <property type="evidence" value="ECO:0007669"/>
    <property type="project" value="UniProtKB-KW"/>
</dbReference>
<accession>A0A7D8YNI6</accession>
<keyword evidence="11" id="KW-0067">ATP-binding</keyword>
<dbReference type="GO" id="GO:0006310">
    <property type="term" value="P:DNA recombination"/>
    <property type="evidence" value="ECO:0007669"/>
    <property type="project" value="UniProtKB-KW"/>
</dbReference>
<evidence type="ECO:0000256" key="10">
    <source>
        <dbReference type="ARBA" id="ARBA00022801"/>
    </source>
</evidence>
<keyword evidence="2" id="KW-0815">Transposition</keyword>
<keyword evidence="7" id="KW-0479">Metal-binding</keyword>
<keyword evidence="13" id="KW-0694">RNA-binding</keyword>
<evidence type="ECO:0000256" key="3">
    <source>
        <dbReference type="ARBA" id="ARBA00022612"/>
    </source>
</evidence>
<dbReference type="EMBL" id="QGMG01001525">
    <property type="protein sequence ID" value="TVY47171.1"/>
    <property type="molecule type" value="Genomic_DNA"/>
</dbReference>
<keyword evidence="16" id="KW-0808">Transferase</keyword>
<comment type="function">
    <text evidence="1">The aspartyl protease (PR) mediates the proteolytic cleavages of the Gag and Gag-Pol polyproteins after assembly of the VLP.</text>
</comment>
<keyword evidence="12" id="KW-0460">Magnesium</keyword>
<dbReference type="Pfam" id="PF25597">
    <property type="entry name" value="SH3_retrovirus"/>
    <property type="match status" value="1"/>
</dbReference>
<evidence type="ECO:0000256" key="1">
    <source>
        <dbReference type="ARBA" id="ARBA00002180"/>
    </source>
</evidence>
<evidence type="ECO:0000313" key="24">
    <source>
        <dbReference type="Proteomes" id="UP000481288"/>
    </source>
</evidence>
<comment type="catalytic activity">
    <reaction evidence="20">
        <text>DNA(n) + a 2'-deoxyribonucleoside 5'-triphosphate = DNA(n+1) + diphosphate</text>
        <dbReference type="Rhea" id="RHEA:22508"/>
        <dbReference type="Rhea" id="RHEA-COMP:17339"/>
        <dbReference type="Rhea" id="RHEA-COMP:17340"/>
        <dbReference type="ChEBI" id="CHEBI:33019"/>
        <dbReference type="ChEBI" id="CHEBI:61560"/>
        <dbReference type="ChEBI" id="CHEBI:173112"/>
        <dbReference type="EC" id="2.7.7.49"/>
    </reaction>
</comment>
<dbReference type="AlphaFoldDB" id="A0A7D8YNI6"/>
<evidence type="ECO:0000259" key="22">
    <source>
        <dbReference type="PROSITE" id="PS50994"/>
    </source>
</evidence>
<evidence type="ECO:0000256" key="21">
    <source>
        <dbReference type="ARBA" id="ARBA00049244"/>
    </source>
</evidence>
<evidence type="ECO:0000256" key="20">
    <source>
        <dbReference type="ARBA" id="ARBA00048173"/>
    </source>
</evidence>
<keyword evidence="14" id="KW-0229">DNA integration</keyword>
<evidence type="ECO:0000256" key="6">
    <source>
        <dbReference type="ARBA" id="ARBA00022722"/>
    </source>
</evidence>
<keyword evidence="5" id="KW-0548">Nucleotidyltransferase</keyword>
<keyword evidence="19" id="KW-0233">DNA recombination</keyword>
<keyword evidence="4" id="KW-0645">Protease</keyword>
<evidence type="ECO:0000313" key="23">
    <source>
        <dbReference type="EMBL" id="TVY47171.1"/>
    </source>
</evidence>
<keyword evidence="16" id="KW-0239">DNA-directed DNA polymerase</keyword>
<dbReference type="GO" id="GO:0015074">
    <property type="term" value="P:DNA integration"/>
    <property type="evidence" value="ECO:0007669"/>
    <property type="project" value="UniProtKB-KW"/>
</dbReference>
<evidence type="ECO:0000256" key="9">
    <source>
        <dbReference type="ARBA" id="ARBA00022759"/>
    </source>
</evidence>
<keyword evidence="10" id="KW-0378">Hydrolase</keyword>
<evidence type="ECO:0000256" key="8">
    <source>
        <dbReference type="ARBA" id="ARBA00022741"/>
    </source>
</evidence>
<sequence>MTLASYGPIDQETSLVYNGLNDYESKFHKTQLILDSGASEHYIYNKDWLLDYKSISNKSIRVANSQSLAVLGKGNIPVKANNNKLIIKDVFYVPDLRANLISTKELINKSWNIIFKKELVEIVKNTIRVTMFWRYNAYYLNMLVDFNELEPIVYYTKPENNKLDLYHKRLNHLNKDILLKTIDNTSGLSLGNNKASSNSISDCELCFIGKFHNIGSKTPISTAPVLSVYNIDIAGPMKPLGLKGEKYFMTITDRGSRGAWVFPIKYKGDAYSILVKFFNMIKTQFPKAQIKALKLDNAKEFKFTICKAKNIPLFLWPYLVQAIIYIKNRTYNSIINKTPFEALTDKKPFIGYIKILGSLVYTLVLKETRKYGKLFEKGNKGILIGFESANNFLVYLPIENKVISTKNLIIKEDLVYTDEYNKSDDNNYLELLELSYLDDNTNLGGAKTSDLPNSNNKRKVNSTLASYAYITSKIENNSPKENSSDKVIIYKNQNTINSIYKPKSYNEAKNSEYKDFWSKAEAKEIRTLESNNARWAYKLKDFSDHYEFKARFVAKGFEQLYKIDYIDTFAAIKELGLIKDYLGIDIDYKPKEGTLKLYIAKYINKILNKFGFNNLNPFKTPMDSNIKLEPNKEQASPAAIKYF</sequence>
<dbReference type="GO" id="GO:0003677">
    <property type="term" value="F:DNA binding"/>
    <property type="evidence" value="ECO:0007669"/>
    <property type="project" value="UniProtKB-KW"/>
</dbReference>
<keyword evidence="17" id="KW-0917">Virion maturation</keyword>
<keyword evidence="24" id="KW-1185">Reference proteome</keyword>
<keyword evidence="18" id="KW-0238">DNA-binding</keyword>
<dbReference type="Proteomes" id="UP000481288">
    <property type="component" value="Unassembled WGS sequence"/>
</dbReference>
<organism evidence="23 24">
    <name type="scientific">Lachnellula cervina</name>
    <dbReference type="NCBI Taxonomy" id="1316786"/>
    <lineage>
        <taxon>Eukaryota</taxon>
        <taxon>Fungi</taxon>
        <taxon>Dikarya</taxon>
        <taxon>Ascomycota</taxon>
        <taxon>Pezizomycotina</taxon>
        <taxon>Leotiomycetes</taxon>
        <taxon>Helotiales</taxon>
        <taxon>Lachnaceae</taxon>
        <taxon>Lachnellula</taxon>
    </lineage>
</organism>
<dbReference type="GO" id="GO:0032196">
    <property type="term" value="P:transposition"/>
    <property type="evidence" value="ECO:0007669"/>
    <property type="project" value="UniProtKB-KW"/>
</dbReference>
<dbReference type="GO" id="GO:0003723">
    <property type="term" value="F:RNA binding"/>
    <property type="evidence" value="ECO:0007669"/>
    <property type="project" value="UniProtKB-KW"/>
</dbReference>
<evidence type="ECO:0000256" key="5">
    <source>
        <dbReference type="ARBA" id="ARBA00022695"/>
    </source>
</evidence>
<evidence type="ECO:0000256" key="18">
    <source>
        <dbReference type="ARBA" id="ARBA00023125"/>
    </source>
</evidence>
<evidence type="ECO:0000256" key="12">
    <source>
        <dbReference type="ARBA" id="ARBA00022842"/>
    </source>
</evidence>
<dbReference type="GO" id="GO:0005634">
    <property type="term" value="C:nucleus"/>
    <property type="evidence" value="ECO:0007669"/>
    <property type="project" value="UniProtKB-ARBA"/>
</dbReference>
<dbReference type="PANTHER" id="PTHR42648:SF11">
    <property type="entry name" value="TRANSPOSON TY4-P GAG-POL POLYPROTEIN"/>
    <property type="match status" value="1"/>
</dbReference>
<evidence type="ECO:0000256" key="4">
    <source>
        <dbReference type="ARBA" id="ARBA00022670"/>
    </source>
</evidence>
<evidence type="ECO:0000256" key="14">
    <source>
        <dbReference type="ARBA" id="ARBA00022908"/>
    </source>
</evidence>
<gene>
    <name evidence="23" type="primary">POLX_6</name>
    <name evidence="23" type="ORF">LCER1_G008730</name>
</gene>
<evidence type="ECO:0000256" key="16">
    <source>
        <dbReference type="ARBA" id="ARBA00022932"/>
    </source>
</evidence>
<comment type="catalytic activity">
    <reaction evidence="21">
        <text>DNA(n) + a 2'-deoxyribonucleoside 5'-triphosphate = DNA(n+1) + diphosphate</text>
        <dbReference type="Rhea" id="RHEA:22508"/>
        <dbReference type="Rhea" id="RHEA-COMP:17339"/>
        <dbReference type="Rhea" id="RHEA-COMP:17340"/>
        <dbReference type="ChEBI" id="CHEBI:33019"/>
        <dbReference type="ChEBI" id="CHEBI:61560"/>
        <dbReference type="ChEBI" id="CHEBI:173112"/>
        <dbReference type="EC" id="2.7.7.7"/>
    </reaction>
</comment>
<keyword evidence="3" id="KW-1188">Viral release from host cell</keyword>
<dbReference type="GO" id="GO:0003964">
    <property type="term" value="F:RNA-directed DNA polymerase activity"/>
    <property type="evidence" value="ECO:0007669"/>
    <property type="project" value="UniProtKB-KW"/>
</dbReference>
<dbReference type="SUPFAM" id="SSF53098">
    <property type="entry name" value="Ribonuclease H-like"/>
    <property type="match status" value="1"/>
</dbReference>
<evidence type="ECO:0000256" key="19">
    <source>
        <dbReference type="ARBA" id="ARBA00023172"/>
    </source>
</evidence>
<dbReference type="InterPro" id="IPR012337">
    <property type="entry name" value="RNaseH-like_sf"/>
</dbReference>
<feature type="domain" description="Integrase catalytic" evidence="22">
    <location>
        <begin position="220"/>
        <end position="321"/>
    </location>
</feature>
<evidence type="ECO:0000256" key="15">
    <source>
        <dbReference type="ARBA" id="ARBA00022918"/>
    </source>
</evidence>
<evidence type="ECO:0000256" key="2">
    <source>
        <dbReference type="ARBA" id="ARBA00022578"/>
    </source>
</evidence>
<keyword evidence="6" id="KW-0540">Nuclease</keyword>
<dbReference type="InterPro" id="IPR057670">
    <property type="entry name" value="SH3_retrovirus"/>
</dbReference>
<name>A0A7D8YNI6_9HELO</name>
<keyword evidence="15" id="KW-0695">RNA-directed DNA polymerase</keyword>
<dbReference type="InterPro" id="IPR001584">
    <property type="entry name" value="Integrase_cat-core"/>
</dbReference>